<dbReference type="EMBL" id="JAGKQH010000011">
    <property type="protein sequence ID" value="KAG6588675.1"/>
    <property type="molecule type" value="Genomic_DNA"/>
</dbReference>
<sequence>MSTAELSSIATAISSCSPACNFLIFGLTHESLLWHALNHGGTTVFLDENEYQVSKFEQSNPGTEAYDIQFTTKVTQMKELLILAKLQADKECKPIQNLLFSECKLGINDMPNHIYQVPWDVILVDGPRGYSPSSPGRMSAIFTAGVLARSKFGEANSKTHVFVHEMGREIERIYSDEFLCPENLVESVDSLGHFVVENPIQGNAPTFIRWPHPLLFSFSLLSFSSLSSPRRRRSEPTPNSNTPTLSFPTILIPLHRHLHLTVLRLHHRPPPPPPPLVCPTPSPPPPPPPFRSPRIKIAYNAIKNLRPRIEDDPNKITKTWEGRDVCSYKGFICDKVPDFNTDAVAGVSFNNFGFGGSNLTLNGFIDQLPDITFFHANSNNFTGRVPDLSYNLRFFYELDLSNNKFVGGFPDQVLGATNLTFFDIRFNEFYGPVPAKLFDMDIITAIFLNNNKFNGDIPANLGNTPAKYLTFTNNEFTGAIPKSLGIGKTSNTLIEVLFSNNKLTGCIPMEIGHLQNTMLFDASKNSLTGPIPYSFGCLAKMELLNFADNHLYGAVPEVICKLPKLQSLTLRNNFFTQLGPVCRSLIWKKALDVSGNCIMGLPEQRSEEECTHFFTNVQNCHDEKSMKYIPCMGNWYLNEDPAAVLRRPARKTTEMRTYAALVPH</sequence>
<gene>
    <name evidence="10" type="ORF">SDJN03_17240</name>
</gene>
<keyword evidence="5" id="KW-0812">Transmembrane</keyword>
<reference evidence="10 11" key="1">
    <citation type="journal article" date="2021" name="Hortic Res">
        <title>The domestication of Cucurbita argyrosperma as revealed by the genome of its wild relative.</title>
        <authorList>
            <person name="Barrera-Redondo J."/>
            <person name="Sanchez-de la Vega G."/>
            <person name="Aguirre-Liguori J.A."/>
            <person name="Castellanos-Morales G."/>
            <person name="Gutierrez-Guerrero Y.T."/>
            <person name="Aguirre-Dugua X."/>
            <person name="Aguirre-Planter E."/>
            <person name="Tenaillon M.I."/>
            <person name="Lira-Saade R."/>
            <person name="Eguiarte L.E."/>
        </authorList>
    </citation>
    <scope>NUCLEOTIDE SEQUENCE [LARGE SCALE GENOMIC DNA]</scope>
    <source>
        <strain evidence="10">JBR-2021</strain>
    </source>
</reference>
<evidence type="ECO:0000256" key="2">
    <source>
        <dbReference type="ARBA" id="ARBA00004613"/>
    </source>
</evidence>
<keyword evidence="6" id="KW-0732">Signal</keyword>
<evidence type="ECO:0000313" key="10">
    <source>
        <dbReference type="EMBL" id="KAG6588675.1"/>
    </source>
</evidence>
<comment type="subcellular location">
    <subcellularLocation>
        <location evidence="1">Golgi apparatus membrane</location>
        <topology evidence="1">Single-pass membrane protein</topology>
    </subcellularLocation>
    <subcellularLocation>
        <location evidence="2">Secreted</location>
    </subcellularLocation>
</comment>
<evidence type="ECO:0000256" key="8">
    <source>
        <dbReference type="ARBA" id="ARBA00022989"/>
    </source>
</evidence>
<dbReference type="GO" id="GO:0045492">
    <property type="term" value="P:xylan biosynthetic process"/>
    <property type="evidence" value="ECO:0007669"/>
    <property type="project" value="InterPro"/>
</dbReference>
<dbReference type="InterPro" id="IPR006514">
    <property type="entry name" value="IRX15/GXM/AGM"/>
</dbReference>
<evidence type="ECO:0000256" key="9">
    <source>
        <dbReference type="ARBA" id="ARBA00023136"/>
    </source>
</evidence>
<comment type="caution">
    <text evidence="10">The sequence shown here is derived from an EMBL/GenBank/DDBJ whole genome shotgun (WGS) entry which is preliminary data.</text>
</comment>
<keyword evidence="4" id="KW-0433">Leucine-rich repeat</keyword>
<keyword evidence="11" id="KW-1185">Reference proteome</keyword>
<dbReference type="GO" id="GO:0005576">
    <property type="term" value="C:extracellular region"/>
    <property type="evidence" value="ECO:0007669"/>
    <property type="project" value="UniProtKB-SubCell"/>
</dbReference>
<dbReference type="AlphaFoldDB" id="A0AAV6MXG4"/>
<dbReference type="PANTHER" id="PTHR32093">
    <property type="entry name" value="LEUCINE-RICH REPEAT EXTENSIN-LIKE PROTEIN 3-RELATED"/>
    <property type="match status" value="1"/>
</dbReference>
<dbReference type="InterPro" id="IPR051582">
    <property type="entry name" value="LRR_extensin-like_regulator"/>
</dbReference>
<keyword evidence="3" id="KW-0964">Secreted</keyword>
<keyword evidence="7" id="KW-0677">Repeat</keyword>
<evidence type="ECO:0000256" key="6">
    <source>
        <dbReference type="ARBA" id="ARBA00022729"/>
    </source>
</evidence>
<evidence type="ECO:0000256" key="7">
    <source>
        <dbReference type="ARBA" id="ARBA00022737"/>
    </source>
</evidence>
<keyword evidence="8" id="KW-1133">Transmembrane helix</keyword>
<keyword evidence="9" id="KW-0472">Membrane</keyword>
<dbReference type="PANTHER" id="PTHR32093:SF131">
    <property type="entry name" value="LEUCINE-RICH REPEAT-CONTAINING N-TERMINAL PLANT-TYPE DOMAIN-CONTAINING PROTEIN"/>
    <property type="match status" value="1"/>
</dbReference>
<evidence type="ECO:0000313" key="11">
    <source>
        <dbReference type="Proteomes" id="UP000685013"/>
    </source>
</evidence>
<dbReference type="Pfam" id="PF21729">
    <property type="entry name" value="IRX15_IRX15L_GXM"/>
    <property type="match status" value="1"/>
</dbReference>
<evidence type="ECO:0000256" key="3">
    <source>
        <dbReference type="ARBA" id="ARBA00022525"/>
    </source>
</evidence>
<dbReference type="Proteomes" id="UP000685013">
    <property type="component" value="Chromosome 11"/>
</dbReference>
<accession>A0AAV6MXG4</accession>
<evidence type="ECO:0000256" key="5">
    <source>
        <dbReference type="ARBA" id="ARBA00022692"/>
    </source>
</evidence>
<evidence type="ECO:0000256" key="4">
    <source>
        <dbReference type="ARBA" id="ARBA00022614"/>
    </source>
</evidence>
<feature type="non-terminal residue" evidence="10">
    <location>
        <position position="1"/>
    </location>
</feature>
<dbReference type="NCBIfam" id="TIGR01627">
    <property type="entry name" value="A_thal_3515"/>
    <property type="match status" value="1"/>
</dbReference>
<protein>
    <submittedName>
        <fullName evidence="10">Uncharacterized protein</fullName>
    </submittedName>
</protein>
<name>A0AAV6MXG4_9ROSI</name>
<evidence type="ECO:0000256" key="1">
    <source>
        <dbReference type="ARBA" id="ARBA00004194"/>
    </source>
</evidence>
<dbReference type="GO" id="GO:0000139">
    <property type="term" value="C:Golgi membrane"/>
    <property type="evidence" value="ECO:0007669"/>
    <property type="project" value="UniProtKB-SubCell"/>
</dbReference>
<proteinExistence type="predicted"/>
<organism evidence="10 11">
    <name type="scientific">Cucurbita argyrosperma subsp. sororia</name>
    <dbReference type="NCBI Taxonomy" id="37648"/>
    <lineage>
        <taxon>Eukaryota</taxon>
        <taxon>Viridiplantae</taxon>
        <taxon>Streptophyta</taxon>
        <taxon>Embryophyta</taxon>
        <taxon>Tracheophyta</taxon>
        <taxon>Spermatophyta</taxon>
        <taxon>Magnoliopsida</taxon>
        <taxon>eudicotyledons</taxon>
        <taxon>Gunneridae</taxon>
        <taxon>Pentapetalae</taxon>
        <taxon>rosids</taxon>
        <taxon>fabids</taxon>
        <taxon>Cucurbitales</taxon>
        <taxon>Cucurbitaceae</taxon>
        <taxon>Cucurbiteae</taxon>
        <taxon>Cucurbita</taxon>
    </lineage>
</organism>
<dbReference type="FunFam" id="3.80.10.10:FF:000383">
    <property type="entry name" value="Leucine-rich repeat receptor protein kinase EMS1"/>
    <property type="match status" value="1"/>
</dbReference>